<dbReference type="InterPro" id="IPR053951">
    <property type="entry name" value="K_trans_N"/>
</dbReference>
<dbReference type="PANTHER" id="PTHR30540:SF79">
    <property type="entry name" value="LOW AFFINITY POTASSIUM TRANSPORT SYSTEM PROTEIN KUP"/>
    <property type="match status" value="1"/>
</dbReference>
<dbReference type="EMBL" id="LXJZ01000009">
    <property type="protein sequence ID" value="OAJ63777.1"/>
    <property type="molecule type" value="Genomic_DNA"/>
</dbReference>
<feature type="transmembrane region" description="Helical" evidence="12">
    <location>
        <begin position="164"/>
        <end position="190"/>
    </location>
</feature>
<dbReference type="GO" id="GO:0015079">
    <property type="term" value="F:potassium ion transmembrane transporter activity"/>
    <property type="evidence" value="ECO:0007669"/>
    <property type="project" value="UniProtKB-UniRule"/>
</dbReference>
<comment type="subcellular location">
    <subcellularLocation>
        <location evidence="12">Cell membrane</location>
        <topology evidence="12">Multi-pass membrane protein</topology>
    </subcellularLocation>
    <subcellularLocation>
        <location evidence="1">Membrane</location>
        <topology evidence="1">Multi-pass membrane protein</topology>
    </subcellularLocation>
</comment>
<dbReference type="GO" id="GO:0015293">
    <property type="term" value="F:symporter activity"/>
    <property type="evidence" value="ECO:0007669"/>
    <property type="project" value="UniProtKB-UniRule"/>
</dbReference>
<evidence type="ECO:0000256" key="9">
    <source>
        <dbReference type="ARBA" id="ARBA00022989"/>
    </source>
</evidence>
<dbReference type="PANTHER" id="PTHR30540">
    <property type="entry name" value="OSMOTIC STRESS POTASSIUM TRANSPORTER"/>
    <property type="match status" value="1"/>
</dbReference>
<keyword evidence="6 12" id="KW-0812">Transmembrane</keyword>
<feature type="domain" description="K+ potassium transporter integral membrane" evidence="13">
    <location>
        <begin position="3"/>
        <end position="458"/>
    </location>
</feature>
<dbReference type="InterPro" id="IPR053952">
    <property type="entry name" value="K_trans_C"/>
</dbReference>
<feature type="transmembrane region" description="Helical" evidence="12">
    <location>
        <begin position="392"/>
        <end position="412"/>
    </location>
</feature>
<evidence type="ECO:0000259" key="14">
    <source>
        <dbReference type="Pfam" id="PF22776"/>
    </source>
</evidence>
<comment type="caution">
    <text evidence="12">Lacks conserved residue(s) required for the propagation of feature annotation.</text>
</comment>
<keyword evidence="3 12" id="KW-0813">Transport</keyword>
<evidence type="ECO:0000313" key="18">
    <source>
        <dbReference type="Proteomes" id="UP000078116"/>
    </source>
</evidence>
<organism evidence="16 18">
    <name type="scientific">Paraburkholderia ginsengiterrae</name>
    <dbReference type="NCBI Taxonomy" id="1462993"/>
    <lineage>
        <taxon>Bacteria</taxon>
        <taxon>Pseudomonadati</taxon>
        <taxon>Pseudomonadota</taxon>
        <taxon>Betaproteobacteria</taxon>
        <taxon>Burkholderiales</taxon>
        <taxon>Burkholderiaceae</taxon>
        <taxon>Paraburkholderia</taxon>
    </lineage>
</organism>
<reference evidence="17 18" key="1">
    <citation type="submission" date="2016-04" db="EMBL/GenBank/DDBJ databases">
        <title>Reclassification of Paraburkholderia panaciterrae (Farh et al. 2015) Dobritsa &amp; Samadpour 2016 as a later homotypic synonym of Paraburkholderia ginsengiterrae (Farh et al. 2015) Dobritsa &amp; Samadpour 2016.</title>
        <authorList>
            <person name="Dobritsa A.P."/>
            <person name="Kutumbaka K."/>
            <person name="Samadpour M."/>
        </authorList>
    </citation>
    <scope>NUCLEOTIDE SEQUENCE [LARGE SCALE GENOMIC DNA]</scope>
    <source>
        <strain evidence="16 18">DCY85</strain>
        <strain evidence="15 17">DCY85-1</strain>
    </source>
</reference>
<feature type="transmembrane region" description="Helical" evidence="12">
    <location>
        <begin position="134"/>
        <end position="152"/>
    </location>
</feature>
<dbReference type="GO" id="GO:0005886">
    <property type="term" value="C:plasma membrane"/>
    <property type="evidence" value="ECO:0007669"/>
    <property type="project" value="UniProtKB-SubCell"/>
</dbReference>
<evidence type="ECO:0000256" key="6">
    <source>
        <dbReference type="ARBA" id="ARBA00022692"/>
    </source>
</evidence>
<evidence type="ECO:0000256" key="5">
    <source>
        <dbReference type="ARBA" id="ARBA00022538"/>
    </source>
</evidence>
<keyword evidence="7 12" id="KW-0769">Symport</keyword>
<proteinExistence type="inferred from homology"/>
<dbReference type="InterPro" id="IPR023051">
    <property type="entry name" value="Kup"/>
</dbReference>
<evidence type="ECO:0000256" key="4">
    <source>
        <dbReference type="ARBA" id="ARBA00022475"/>
    </source>
</evidence>
<feature type="transmembrane region" description="Helical" evidence="12">
    <location>
        <begin position="240"/>
        <end position="260"/>
    </location>
</feature>
<evidence type="ECO:0000313" key="17">
    <source>
        <dbReference type="Proteomes" id="UP000077961"/>
    </source>
</evidence>
<keyword evidence="17" id="KW-1185">Reference proteome</keyword>
<evidence type="ECO:0000313" key="16">
    <source>
        <dbReference type="EMBL" id="OAJ65139.1"/>
    </source>
</evidence>
<evidence type="ECO:0000256" key="7">
    <source>
        <dbReference type="ARBA" id="ARBA00022847"/>
    </source>
</evidence>
<keyword evidence="9 12" id="KW-1133">Transmembrane helix</keyword>
<feature type="transmembrane region" description="Helical" evidence="12">
    <location>
        <begin position="332"/>
        <end position="352"/>
    </location>
</feature>
<sequence>MALALSALGIVFGDLGTSPLYALQASFGGALGVTPTHANVIGIVSLFLWSLILMVSIKYVLVLMQADNHGEGGLLALLALLVGERSGRVTRRGALPWVFMAMFGTAMLYGDGVITPAISVLSAIEGVEVATPTFAHYTVPITVVILVMLFAVQPLGSGRVGVAFGPILAIWFVVIFALGLISLAKTPAILAAFNPLNGITFFAHNGFKGFVALGAVVLCLTGGEALYADMGHFGARPIRLAWYCLALPALTVSYLGQGALLLRDPSAAARPFYTTVPPSLLYPMVVLATLATIVAAQALISAVFSLTRQAAQLGLSPRVTIRHTSSSTAGQIYLPGLNWVLMIGTIAVVLGFRTSDSLAAAFGIAVSTTMAITTMLFAAYARVRLQWPVWRIALVAGVFMVVDLAFVAANAMKFADGGWLPLSIGAVTFLVSTSWLIGLRALQEARRDSGLPLDAFIASIAAAPPHRVSGTGVFLMAAGNSVPVTLLHHLKHNQILHEQVVLLTLLTEEIPRVEPAERFTVKRLEQGFVRIEGRYGYLEMLDVPQLLAQALQCAGCPAYEAMMTTFYLGRESLAVQTKQRPLRHMLLSLFSRLRKNELDATAHLGLPPNRVVEMGGRLDLV</sequence>
<evidence type="ECO:0000256" key="8">
    <source>
        <dbReference type="ARBA" id="ARBA00022958"/>
    </source>
</evidence>
<keyword evidence="10 12" id="KW-0406">Ion transport</keyword>
<dbReference type="Proteomes" id="UP000077961">
    <property type="component" value="Unassembled WGS sequence"/>
</dbReference>
<keyword evidence="11 12" id="KW-0472">Membrane</keyword>
<feature type="transmembrane region" description="Helical" evidence="12">
    <location>
        <begin position="418"/>
        <end position="439"/>
    </location>
</feature>
<dbReference type="Pfam" id="PF22776">
    <property type="entry name" value="K_trans_C"/>
    <property type="match status" value="1"/>
</dbReference>
<name>A0A1A9NFW6_9BURK</name>
<keyword evidence="4 12" id="KW-1003">Cell membrane</keyword>
<comment type="caution">
    <text evidence="16">The sequence shown here is derived from an EMBL/GenBank/DDBJ whole genome shotgun (WGS) entry which is preliminary data.</text>
</comment>
<protein>
    <recommendedName>
        <fullName evidence="12">Probable potassium transport system protein Kup</fullName>
    </recommendedName>
</protein>
<evidence type="ECO:0000259" key="13">
    <source>
        <dbReference type="Pfam" id="PF02705"/>
    </source>
</evidence>
<dbReference type="Proteomes" id="UP000078116">
    <property type="component" value="Unassembled WGS sequence"/>
</dbReference>
<gene>
    <name evidence="16" type="primary">trkD</name>
    <name evidence="12" type="synonym">kup</name>
    <name evidence="15" type="ORF">A6V36_17335</name>
    <name evidence="16" type="ORF">A6V37_15765</name>
</gene>
<dbReference type="InterPro" id="IPR003855">
    <property type="entry name" value="K+_transporter"/>
</dbReference>
<keyword evidence="5 12" id="KW-0633">Potassium transport</keyword>
<feature type="transmembrane region" description="Helical" evidence="12">
    <location>
        <begin position="358"/>
        <end position="380"/>
    </location>
</feature>
<feature type="transmembrane region" description="Helical" evidence="12">
    <location>
        <begin position="38"/>
        <end position="61"/>
    </location>
</feature>
<evidence type="ECO:0000256" key="11">
    <source>
        <dbReference type="ARBA" id="ARBA00023136"/>
    </source>
</evidence>
<dbReference type="Pfam" id="PF02705">
    <property type="entry name" value="K_trans"/>
    <property type="match status" value="1"/>
</dbReference>
<comment type="similarity">
    <text evidence="2 12">Belongs to the HAK/KUP transporter (TC 2.A.72) family.</text>
</comment>
<evidence type="ECO:0000256" key="2">
    <source>
        <dbReference type="ARBA" id="ARBA00007019"/>
    </source>
</evidence>
<evidence type="ECO:0000256" key="3">
    <source>
        <dbReference type="ARBA" id="ARBA00022448"/>
    </source>
</evidence>
<dbReference type="AlphaFoldDB" id="A0A1A9NFW6"/>
<feature type="transmembrane region" description="Helical" evidence="12">
    <location>
        <begin position="280"/>
        <end position="306"/>
    </location>
</feature>
<keyword evidence="8 12" id="KW-0630">Potassium</keyword>
<evidence type="ECO:0000313" key="15">
    <source>
        <dbReference type="EMBL" id="OAJ63777.1"/>
    </source>
</evidence>
<dbReference type="EMBL" id="LXKA01000055">
    <property type="protein sequence ID" value="OAJ65139.1"/>
    <property type="molecule type" value="Genomic_DNA"/>
</dbReference>
<evidence type="ECO:0000256" key="1">
    <source>
        <dbReference type="ARBA" id="ARBA00004141"/>
    </source>
</evidence>
<evidence type="ECO:0000256" key="12">
    <source>
        <dbReference type="HAMAP-Rule" id="MF_01522"/>
    </source>
</evidence>
<comment type="function">
    <text evidence="12">Transport of potassium into the cell. Likely operates as a K(+):H(+) symporter.</text>
</comment>
<feature type="transmembrane region" description="Helical" evidence="12">
    <location>
        <begin position="94"/>
        <end position="114"/>
    </location>
</feature>
<dbReference type="RefSeq" id="WP_064264883.1">
    <property type="nucleotide sequence ID" value="NZ_LXJZ01000009.1"/>
</dbReference>
<evidence type="ECO:0000256" key="10">
    <source>
        <dbReference type="ARBA" id="ARBA00023065"/>
    </source>
</evidence>
<feature type="domain" description="K+ potassium transporter C-terminal" evidence="14">
    <location>
        <begin position="469"/>
        <end position="618"/>
    </location>
</feature>
<comment type="catalytic activity">
    <reaction evidence="12">
        <text>K(+)(in) + H(+)(in) = K(+)(out) + H(+)(out)</text>
        <dbReference type="Rhea" id="RHEA:28490"/>
        <dbReference type="ChEBI" id="CHEBI:15378"/>
        <dbReference type="ChEBI" id="CHEBI:29103"/>
    </reaction>
</comment>
<dbReference type="HAMAP" id="MF_01522">
    <property type="entry name" value="Kup"/>
    <property type="match status" value="1"/>
</dbReference>
<accession>A0A1A9NFW6</accession>